<accession>A0A1Q4HF99</accession>
<evidence type="ECO:0000256" key="1">
    <source>
        <dbReference type="ARBA" id="ARBA00010688"/>
    </source>
</evidence>
<dbReference type="EMBL" id="MIJD01000051">
    <property type="protein sequence ID" value="OPE55036.1"/>
    <property type="molecule type" value="Genomic_DNA"/>
</dbReference>
<name>A0A1Q4HF99_9MYCO</name>
<evidence type="ECO:0000313" key="9">
    <source>
        <dbReference type="EMBL" id="PEG54678.1"/>
    </source>
</evidence>
<dbReference type="Gene3D" id="3.40.1190.20">
    <property type="match status" value="1"/>
</dbReference>
<dbReference type="Pfam" id="PF00294">
    <property type="entry name" value="PfkB"/>
    <property type="match status" value="1"/>
</dbReference>
<comment type="similarity">
    <text evidence="1">Belongs to the carbohydrate kinase PfkB family.</text>
</comment>
<evidence type="ECO:0000313" key="10">
    <source>
        <dbReference type="Proteomes" id="UP000191039"/>
    </source>
</evidence>
<dbReference type="STRING" id="1801.BRW64_11395"/>
<sequence>MNPALDLTADADEVRPTEKIRCHGERYDAGGGGINVARFAQVLGVPSAAVFTTGGSTGARLAGLVATSGVRCTPIGIRGTTRENFTVNDRASGKQFRFVLAGPSLDDDEQTQCLAAVAQVAASARYIVASGSLPPGASPDFYQQVADVCAAAGVPLILDTSGGGLTHVTSGVFLLKPSLRELRECSGRTLGTEVEQVQAARELIDRGVAQTVLVSLGAHGALLVTASESIRFPAVRVAAVSGVGAGDAMVAGLTVGLVRGWGLTRCVQLGIAAATAKLQTPGTSAYESAEVQRYFAALSAEREFSIRNLR</sequence>
<dbReference type="InterPro" id="IPR011611">
    <property type="entry name" value="PfkB_dom"/>
</dbReference>
<dbReference type="NCBIfam" id="TIGR03168">
    <property type="entry name" value="1-PFK"/>
    <property type="match status" value="1"/>
</dbReference>
<evidence type="ECO:0000313" key="8">
    <source>
        <dbReference type="EMBL" id="OPE55036.1"/>
    </source>
</evidence>
<evidence type="ECO:0000259" key="7">
    <source>
        <dbReference type="Pfam" id="PF00294"/>
    </source>
</evidence>
<dbReference type="CDD" id="cd01164">
    <property type="entry name" value="FruK_PfkB_like"/>
    <property type="match status" value="1"/>
</dbReference>
<dbReference type="AlphaFoldDB" id="A0A1Q4HF99"/>
<dbReference type="Proteomes" id="UP000191039">
    <property type="component" value="Unassembled WGS sequence"/>
</dbReference>
<keyword evidence="11" id="KW-1185">Reference proteome</keyword>
<evidence type="ECO:0000256" key="6">
    <source>
        <dbReference type="PIRNR" id="PIRNR000535"/>
    </source>
</evidence>
<proteinExistence type="inferred from homology"/>
<dbReference type="GO" id="GO:0005524">
    <property type="term" value="F:ATP binding"/>
    <property type="evidence" value="ECO:0007669"/>
    <property type="project" value="UniProtKB-KW"/>
</dbReference>
<gene>
    <name evidence="8" type="ORF">BV510_07285</name>
    <name evidence="9" type="ORF">CRI78_10645</name>
</gene>
<keyword evidence="3" id="KW-0547">Nucleotide-binding</keyword>
<keyword evidence="2 6" id="KW-0808">Transferase</keyword>
<dbReference type="GO" id="GO:0005829">
    <property type="term" value="C:cytosol"/>
    <property type="evidence" value="ECO:0007669"/>
    <property type="project" value="TreeGrafter"/>
</dbReference>
<feature type="domain" description="Carbohydrate kinase PfkB" evidence="7">
    <location>
        <begin position="6"/>
        <end position="285"/>
    </location>
</feature>
<evidence type="ECO:0000256" key="5">
    <source>
        <dbReference type="ARBA" id="ARBA00022840"/>
    </source>
</evidence>
<dbReference type="GO" id="GO:0003872">
    <property type="term" value="F:6-phosphofructokinase activity"/>
    <property type="evidence" value="ECO:0007669"/>
    <property type="project" value="TreeGrafter"/>
</dbReference>
<keyword evidence="5" id="KW-0067">ATP-binding</keyword>
<dbReference type="InterPro" id="IPR017583">
    <property type="entry name" value="Tagatose/fructose_Pkinase"/>
</dbReference>
<dbReference type="EMBL" id="PDCR01000011">
    <property type="protein sequence ID" value="PEG54678.1"/>
    <property type="molecule type" value="Genomic_DNA"/>
</dbReference>
<dbReference type="PANTHER" id="PTHR46566">
    <property type="entry name" value="1-PHOSPHOFRUCTOKINASE-RELATED"/>
    <property type="match status" value="1"/>
</dbReference>
<evidence type="ECO:0000313" key="11">
    <source>
        <dbReference type="Proteomes" id="UP000220340"/>
    </source>
</evidence>
<dbReference type="InterPro" id="IPR029056">
    <property type="entry name" value="Ribokinase-like"/>
</dbReference>
<protein>
    <submittedName>
        <fullName evidence="8">Phosphofructokinase</fullName>
    </submittedName>
</protein>
<organism evidence="8 10">
    <name type="scientific">Mycolicibacterium diernhoferi</name>
    <dbReference type="NCBI Taxonomy" id="1801"/>
    <lineage>
        <taxon>Bacteria</taxon>
        <taxon>Bacillati</taxon>
        <taxon>Actinomycetota</taxon>
        <taxon>Actinomycetes</taxon>
        <taxon>Mycobacteriales</taxon>
        <taxon>Mycobacteriaceae</taxon>
        <taxon>Mycolicibacterium</taxon>
    </lineage>
</organism>
<comment type="caution">
    <text evidence="8">The sequence shown here is derived from an EMBL/GenBank/DDBJ whole genome shotgun (WGS) entry which is preliminary data.</text>
</comment>
<reference evidence="8 10" key="1">
    <citation type="submission" date="2016-09" db="EMBL/GenBank/DDBJ databases">
        <title>genome sequences of unsequenced Mycobacteria.</title>
        <authorList>
            <person name="Greninger A.L."/>
            <person name="Jerome K.R."/>
            <person name="Mcnair B."/>
            <person name="Wallis C."/>
            <person name="Fang F."/>
        </authorList>
    </citation>
    <scope>NUCLEOTIDE SEQUENCE [LARGE SCALE GENOMIC DNA]</scope>
    <source>
        <strain evidence="8 10">BM1</strain>
    </source>
</reference>
<dbReference type="SUPFAM" id="SSF53613">
    <property type="entry name" value="Ribokinase-like"/>
    <property type="match status" value="1"/>
</dbReference>
<evidence type="ECO:0000256" key="2">
    <source>
        <dbReference type="ARBA" id="ARBA00022679"/>
    </source>
</evidence>
<evidence type="ECO:0000256" key="3">
    <source>
        <dbReference type="ARBA" id="ARBA00022741"/>
    </source>
</evidence>
<dbReference type="PANTHER" id="PTHR46566:SF2">
    <property type="entry name" value="ATP-DEPENDENT 6-PHOSPHOFRUCTOKINASE ISOZYME 2"/>
    <property type="match status" value="1"/>
</dbReference>
<dbReference type="Proteomes" id="UP000220340">
    <property type="component" value="Unassembled WGS sequence"/>
</dbReference>
<dbReference type="OrthoDB" id="9801219at2"/>
<keyword evidence="4 8" id="KW-0418">Kinase</keyword>
<dbReference type="PIRSF" id="PIRSF000535">
    <property type="entry name" value="1PFK/6PFK/LacC"/>
    <property type="match status" value="1"/>
</dbReference>
<evidence type="ECO:0000256" key="4">
    <source>
        <dbReference type="ARBA" id="ARBA00022777"/>
    </source>
</evidence>
<reference evidence="9 11" key="2">
    <citation type="submission" date="2017-10" db="EMBL/GenBank/DDBJ databases">
        <title>The new phylogeny of genus Mycobacterium.</title>
        <authorList>
            <person name="Tortoli E."/>
            <person name="Trovato A."/>
            <person name="Cirillo D.M."/>
        </authorList>
    </citation>
    <scope>NUCLEOTIDE SEQUENCE [LARGE SCALE GENOMIC DNA]</scope>
    <source>
        <strain evidence="9 11">IP141170001</strain>
    </source>
</reference>